<dbReference type="SMART" id="SM00849">
    <property type="entry name" value="Lactamase_B"/>
    <property type="match status" value="1"/>
</dbReference>
<dbReference type="InterPro" id="IPR001279">
    <property type="entry name" value="Metallo-B-lactamas"/>
</dbReference>
<dbReference type="EMBL" id="JAERQM010000010">
    <property type="protein sequence ID" value="MBU8546954.1"/>
    <property type="molecule type" value="Genomic_DNA"/>
</dbReference>
<dbReference type="Proteomes" id="UP000689967">
    <property type="component" value="Unassembled WGS sequence"/>
</dbReference>
<gene>
    <name evidence="2" type="ORF">JJQ90_24760</name>
</gene>
<dbReference type="Pfam" id="PF12706">
    <property type="entry name" value="Lactamase_B_2"/>
    <property type="match status" value="1"/>
</dbReference>
<comment type="caution">
    <text evidence="2">The sequence shown here is derived from an EMBL/GenBank/DDBJ whole genome shotgun (WGS) entry which is preliminary data.</text>
</comment>
<evidence type="ECO:0000313" key="2">
    <source>
        <dbReference type="EMBL" id="MBU8546954.1"/>
    </source>
</evidence>
<dbReference type="PANTHER" id="PTHR42663:SF6">
    <property type="entry name" value="HYDROLASE C777.06C-RELATED"/>
    <property type="match status" value="1"/>
</dbReference>
<name>A0ABS6HE34_9PROT</name>
<reference evidence="2 3" key="1">
    <citation type="submission" date="2021-01" db="EMBL/GenBank/DDBJ databases">
        <title>Roseomonas sp. nov, a bacterium isolated from an oil production mixture in Yumen Oilfield.</title>
        <authorList>
            <person name="Wu D."/>
        </authorList>
    </citation>
    <scope>NUCLEOTIDE SEQUENCE [LARGE SCALE GENOMIC DNA]</scope>
    <source>
        <strain evidence="2 3">ROY-5-3</strain>
    </source>
</reference>
<dbReference type="CDD" id="cd16279">
    <property type="entry name" value="metallo-hydrolase-like_MBL-fold"/>
    <property type="match status" value="1"/>
</dbReference>
<keyword evidence="3" id="KW-1185">Reference proteome</keyword>
<dbReference type="PANTHER" id="PTHR42663">
    <property type="entry name" value="HYDROLASE C777.06C-RELATED-RELATED"/>
    <property type="match status" value="1"/>
</dbReference>
<evidence type="ECO:0000259" key="1">
    <source>
        <dbReference type="SMART" id="SM00849"/>
    </source>
</evidence>
<protein>
    <submittedName>
        <fullName evidence="2">MBL fold metallo-hydrolase</fullName>
    </submittedName>
</protein>
<dbReference type="RefSeq" id="WP_216878971.1">
    <property type="nucleotide sequence ID" value="NZ_JAERQM010000010.1"/>
</dbReference>
<organism evidence="2 3">
    <name type="scientific">Falsiroseomonas oleicola</name>
    <dbReference type="NCBI Taxonomy" id="2801474"/>
    <lineage>
        <taxon>Bacteria</taxon>
        <taxon>Pseudomonadati</taxon>
        <taxon>Pseudomonadota</taxon>
        <taxon>Alphaproteobacteria</taxon>
        <taxon>Acetobacterales</taxon>
        <taxon>Roseomonadaceae</taxon>
        <taxon>Falsiroseomonas</taxon>
    </lineage>
</organism>
<feature type="domain" description="Metallo-beta-lactamase" evidence="1">
    <location>
        <begin position="39"/>
        <end position="213"/>
    </location>
</feature>
<proteinExistence type="predicted"/>
<sequence length="264" mass="28728">MRVTLLGCGGSAGVPQLGGPDGRGDWGVCDPAEPRNRRTRTSALVEDAAGRRLLIDAGPDLRQQLLSAGIATIDAVAFTHAHADHVLGADDLRIINRLRGTALDAFGDEMTLALLGQRFDYAFRPPTPPGFFRPALTARMVAPGETVEMAGIPVRVLRQDHRVMETLGFRIGRFAYSTDVVALPEESLAALEGLDTWVVGCFQRRPHPVHAGLDQMLDWVARLRPRRTVLTHMGTDMDFCELRRLLPAGVEPGHDGMVLEIAEG</sequence>
<evidence type="ECO:0000313" key="3">
    <source>
        <dbReference type="Proteomes" id="UP000689967"/>
    </source>
</evidence>
<accession>A0ABS6HE34</accession>